<dbReference type="InterPro" id="IPR036770">
    <property type="entry name" value="Ankyrin_rpt-contain_sf"/>
</dbReference>
<dbReference type="AlphaFoldDB" id="A0A183JY35"/>
<dbReference type="Gene3D" id="1.25.40.20">
    <property type="entry name" value="Ankyrin repeat-containing domain"/>
    <property type="match status" value="1"/>
</dbReference>
<dbReference type="PROSITE" id="PS50088">
    <property type="entry name" value="ANK_REPEAT"/>
    <property type="match status" value="1"/>
</dbReference>
<evidence type="ECO:0000313" key="3">
    <source>
        <dbReference type="Proteomes" id="UP000279833"/>
    </source>
</evidence>
<dbReference type="WBParaSite" id="SCUD_0000763501-mRNA-1">
    <property type="protein sequence ID" value="SCUD_0000763501-mRNA-1"/>
    <property type="gene ID" value="SCUD_0000763501"/>
</dbReference>
<dbReference type="EMBL" id="UZAK01032415">
    <property type="protein sequence ID" value="VDP27155.1"/>
    <property type="molecule type" value="Genomic_DNA"/>
</dbReference>
<keyword evidence="3" id="KW-1185">Reference proteome</keyword>
<accession>A0A183JY35</accession>
<dbReference type="SUPFAM" id="SSF48403">
    <property type="entry name" value="Ankyrin repeat"/>
    <property type="match status" value="1"/>
</dbReference>
<evidence type="ECO:0000256" key="1">
    <source>
        <dbReference type="PROSITE-ProRule" id="PRU00023"/>
    </source>
</evidence>
<keyword evidence="1" id="KW-0040">ANK repeat</keyword>
<dbReference type="Proteomes" id="UP000279833">
    <property type="component" value="Unassembled WGS sequence"/>
</dbReference>
<dbReference type="Pfam" id="PF12796">
    <property type="entry name" value="Ank_2"/>
    <property type="match status" value="1"/>
</dbReference>
<dbReference type="STRING" id="6186.A0A183JY35"/>
<evidence type="ECO:0000313" key="2">
    <source>
        <dbReference type="EMBL" id="VDP27155.1"/>
    </source>
</evidence>
<organism evidence="4">
    <name type="scientific">Schistosoma curassoni</name>
    <dbReference type="NCBI Taxonomy" id="6186"/>
    <lineage>
        <taxon>Eukaryota</taxon>
        <taxon>Metazoa</taxon>
        <taxon>Spiralia</taxon>
        <taxon>Lophotrochozoa</taxon>
        <taxon>Platyhelminthes</taxon>
        <taxon>Trematoda</taxon>
        <taxon>Digenea</taxon>
        <taxon>Strigeidida</taxon>
        <taxon>Schistosomatoidea</taxon>
        <taxon>Schistosomatidae</taxon>
        <taxon>Schistosoma</taxon>
    </lineage>
</organism>
<proteinExistence type="predicted"/>
<name>A0A183JY35_9TREM</name>
<sequence length="145" mass="15499">MSITDNNLTTSEGKRLVAAKIASAVSSGGSPARVINAFIQVKDYQGLDKYLSKHKVPTDILTASLQSACMRSDSEAVGTFAKHGGNVNHTDQFGTTLLHFAMRGGGDENVIKALVAHGLEYHSWRSAGMPLLHWSCSTGLINLVE</sequence>
<feature type="repeat" description="ANK" evidence="1">
    <location>
        <begin position="93"/>
        <end position="126"/>
    </location>
</feature>
<reference evidence="2 3" key="2">
    <citation type="submission" date="2018-11" db="EMBL/GenBank/DDBJ databases">
        <authorList>
            <consortium name="Pathogen Informatics"/>
        </authorList>
    </citation>
    <scope>NUCLEOTIDE SEQUENCE [LARGE SCALE GENOMIC DNA]</scope>
    <source>
        <strain evidence="2">Dakar</strain>
        <strain evidence="3">Dakar, Senegal</strain>
    </source>
</reference>
<gene>
    <name evidence="2" type="ORF">SCUD_LOCUS7635</name>
</gene>
<evidence type="ECO:0000313" key="4">
    <source>
        <dbReference type="WBParaSite" id="SCUD_0000763501-mRNA-1"/>
    </source>
</evidence>
<dbReference type="InterPro" id="IPR002110">
    <property type="entry name" value="Ankyrin_rpt"/>
</dbReference>
<protein>
    <submittedName>
        <fullName evidence="4">ANK_REP_REGION domain-containing protein</fullName>
    </submittedName>
</protein>
<reference evidence="4" key="1">
    <citation type="submission" date="2016-06" db="UniProtKB">
        <authorList>
            <consortium name="WormBaseParasite"/>
        </authorList>
    </citation>
    <scope>IDENTIFICATION</scope>
</reference>